<dbReference type="SMART" id="SM00138">
    <property type="entry name" value="MeTrc"/>
    <property type="match status" value="1"/>
</dbReference>
<comment type="catalytic activity">
    <reaction evidence="1">
        <text>L-glutamyl-[protein] + S-adenosyl-L-methionine = [protein]-L-glutamate 5-O-methyl ester + S-adenosyl-L-homocysteine</text>
        <dbReference type="Rhea" id="RHEA:24452"/>
        <dbReference type="Rhea" id="RHEA-COMP:10208"/>
        <dbReference type="Rhea" id="RHEA-COMP:10311"/>
        <dbReference type="ChEBI" id="CHEBI:29973"/>
        <dbReference type="ChEBI" id="CHEBI:57856"/>
        <dbReference type="ChEBI" id="CHEBI:59789"/>
        <dbReference type="ChEBI" id="CHEBI:82795"/>
        <dbReference type="EC" id="2.1.1.80"/>
    </reaction>
</comment>
<dbReference type="GO" id="GO:0032259">
    <property type="term" value="P:methylation"/>
    <property type="evidence" value="ECO:0007669"/>
    <property type="project" value="UniProtKB-KW"/>
</dbReference>
<organism evidence="7 8">
    <name type="scientific">Caloranaerobacter azorensis</name>
    <dbReference type="NCBI Taxonomy" id="116090"/>
    <lineage>
        <taxon>Bacteria</taxon>
        <taxon>Bacillati</taxon>
        <taxon>Bacillota</taxon>
        <taxon>Tissierellia</taxon>
        <taxon>Tissierellales</taxon>
        <taxon>Thermohalobacteraceae</taxon>
        <taxon>Caloranaerobacter</taxon>
    </lineage>
</organism>
<dbReference type="InterPro" id="IPR022641">
    <property type="entry name" value="CheR_N"/>
</dbReference>
<dbReference type="SUPFAM" id="SSF47757">
    <property type="entry name" value="Chemotaxis receptor methyltransferase CheR, N-terminal domain"/>
    <property type="match status" value="1"/>
</dbReference>
<evidence type="ECO:0000256" key="5">
    <source>
        <dbReference type="ARBA" id="ARBA00022691"/>
    </source>
</evidence>
<dbReference type="PRINTS" id="PR00996">
    <property type="entry name" value="CHERMTFRASE"/>
</dbReference>
<dbReference type="InterPro" id="IPR029063">
    <property type="entry name" value="SAM-dependent_MTases_sf"/>
</dbReference>
<dbReference type="Gene3D" id="1.10.155.10">
    <property type="entry name" value="Chemotaxis receptor methyltransferase CheR, N-terminal domain"/>
    <property type="match status" value="1"/>
</dbReference>
<keyword evidence="5" id="KW-0949">S-adenosyl-L-methionine</keyword>
<dbReference type="PROSITE" id="PS50123">
    <property type="entry name" value="CHER"/>
    <property type="match status" value="1"/>
</dbReference>
<evidence type="ECO:0000256" key="4">
    <source>
        <dbReference type="ARBA" id="ARBA00022679"/>
    </source>
</evidence>
<feature type="domain" description="CheR-type methyltransferase" evidence="6">
    <location>
        <begin position="1"/>
        <end position="258"/>
    </location>
</feature>
<reference evidence="7 8" key="1">
    <citation type="submission" date="2020-02" db="EMBL/GenBank/DDBJ databases">
        <title>Thermophilic hydrogen producing bacteria, Caloranaerobacter azorensis.</title>
        <authorList>
            <person name="Baek K."/>
        </authorList>
    </citation>
    <scope>NUCLEOTIDE SEQUENCE [LARGE SCALE GENOMIC DNA]</scope>
    <source>
        <strain evidence="7 8">T3-1</strain>
    </source>
</reference>
<sequence length="258" mass="30776">MRMDKYESFKRDFYKITGINLNCYKEKQMKRRLTSLLKRNNFSDFDDYLIGIKKDNKLLNELLNYLTINVSEFFRNPVQWRVLEKEIIPELIKNNRKIKVWSSACSTGEEPYSLVMLLTKFFPLKEINILATDIDEGAIQKAKIGIYDEKSLKNVPNEYKNKFFTKIGNTYKIDDKIKQCVDFRKLNLLDDIFPKGFHLILCRNVMIYFTEEAKIKLYKKFYESLTDDGIFFVGNTEHIILPDKYNFKPIKSFFYSKL</sequence>
<evidence type="ECO:0000256" key="1">
    <source>
        <dbReference type="ARBA" id="ARBA00001541"/>
    </source>
</evidence>
<evidence type="ECO:0000256" key="3">
    <source>
        <dbReference type="ARBA" id="ARBA00022603"/>
    </source>
</evidence>
<keyword evidence="4 7" id="KW-0808">Transferase</keyword>
<dbReference type="EC" id="2.1.1.80" evidence="2"/>
<dbReference type="SUPFAM" id="SSF53335">
    <property type="entry name" value="S-adenosyl-L-methionine-dependent methyltransferases"/>
    <property type="match status" value="1"/>
</dbReference>
<gene>
    <name evidence="7" type="ORF">G3A45_01260</name>
</gene>
<dbReference type="KEGG" id="cazo:G3A45_01260"/>
<dbReference type="EMBL" id="CP048617">
    <property type="protein sequence ID" value="QIB28111.1"/>
    <property type="molecule type" value="Genomic_DNA"/>
</dbReference>
<dbReference type="PANTHER" id="PTHR24422">
    <property type="entry name" value="CHEMOTAXIS PROTEIN METHYLTRANSFERASE"/>
    <property type="match status" value="1"/>
</dbReference>
<dbReference type="InterPro" id="IPR050903">
    <property type="entry name" value="Bact_Chemotaxis_MeTrfase"/>
</dbReference>
<dbReference type="InterPro" id="IPR036804">
    <property type="entry name" value="CheR_N_sf"/>
</dbReference>
<name>A0A6P1YFR6_9FIRM</name>
<dbReference type="InterPro" id="IPR022642">
    <property type="entry name" value="CheR_C"/>
</dbReference>
<dbReference type="InterPro" id="IPR000780">
    <property type="entry name" value="CheR_MeTrfase"/>
</dbReference>
<dbReference type="Gene3D" id="3.40.50.150">
    <property type="entry name" value="Vaccinia Virus protein VP39"/>
    <property type="match status" value="1"/>
</dbReference>
<dbReference type="GO" id="GO:0008983">
    <property type="term" value="F:protein-glutamate O-methyltransferase activity"/>
    <property type="evidence" value="ECO:0007669"/>
    <property type="project" value="UniProtKB-EC"/>
</dbReference>
<dbReference type="Pfam" id="PF01739">
    <property type="entry name" value="CheR"/>
    <property type="match status" value="1"/>
</dbReference>
<dbReference type="Pfam" id="PF03705">
    <property type="entry name" value="CheR_N"/>
    <property type="match status" value="1"/>
</dbReference>
<protein>
    <recommendedName>
        <fullName evidence="2">protein-glutamate O-methyltransferase</fullName>
        <ecNumber evidence="2">2.1.1.80</ecNumber>
    </recommendedName>
</protein>
<evidence type="ECO:0000313" key="7">
    <source>
        <dbReference type="EMBL" id="QIB28111.1"/>
    </source>
</evidence>
<dbReference type="Proteomes" id="UP000464452">
    <property type="component" value="Chromosome"/>
</dbReference>
<dbReference type="AlphaFoldDB" id="A0A6P1YFR6"/>
<dbReference type="PANTHER" id="PTHR24422:SF19">
    <property type="entry name" value="CHEMOTAXIS PROTEIN METHYLTRANSFERASE"/>
    <property type="match status" value="1"/>
</dbReference>
<evidence type="ECO:0000256" key="2">
    <source>
        <dbReference type="ARBA" id="ARBA00012534"/>
    </source>
</evidence>
<evidence type="ECO:0000259" key="6">
    <source>
        <dbReference type="PROSITE" id="PS50123"/>
    </source>
</evidence>
<accession>A0A6P1YFR6</accession>
<keyword evidence="3 7" id="KW-0489">Methyltransferase</keyword>
<evidence type="ECO:0000313" key="8">
    <source>
        <dbReference type="Proteomes" id="UP000464452"/>
    </source>
</evidence>
<proteinExistence type="predicted"/>